<reference evidence="2" key="1">
    <citation type="journal article" date="2020" name="Nature">
        <title>Giant virus diversity and host interactions through global metagenomics.</title>
        <authorList>
            <person name="Schulz F."/>
            <person name="Roux S."/>
            <person name="Paez-Espino D."/>
            <person name="Jungbluth S."/>
            <person name="Walsh D.A."/>
            <person name="Denef V.J."/>
            <person name="McMahon K.D."/>
            <person name="Konstantinidis K.T."/>
            <person name="Eloe-Fadrosh E.A."/>
            <person name="Kyrpides N.C."/>
            <person name="Woyke T."/>
        </authorList>
    </citation>
    <scope>NUCLEOTIDE SEQUENCE</scope>
    <source>
        <strain evidence="2">GVMAG-S-ERX556049-19</strain>
    </source>
</reference>
<evidence type="ECO:0000313" key="2">
    <source>
        <dbReference type="EMBL" id="QHT37950.1"/>
    </source>
</evidence>
<dbReference type="PANTHER" id="PTHR23355">
    <property type="entry name" value="RIBONUCLEASE"/>
    <property type="match status" value="1"/>
</dbReference>
<accession>A0A6C0FDH8</accession>
<evidence type="ECO:0000259" key="1">
    <source>
        <dbReference type="SMART" id="SM00955"/>
    </source>
</evidence>
<dbReference type="GO" id="GO:0000175">
    <property type="term" value="F:3'-5'-RNA exonuclease activity"/>
    <property type="evidence" value="ECO:0007669"/>
    <property type="project" value="TreeGrafter"/>
</dbReference>
<dbReference type="SUPFAM" id="SSF50249">
    <property type="entry name" value="Nucleic acid-binding proteins"/>
    <property type="match status" value="1"/>
</dbReference>
<organism evidence="2">
    <name type="scientific">viral metagenome</name>
    <dbReference type="NCBI Taxonomy" id="1070528"/>
    <lineage>
        <taxon>unclassified sequences</taxon>
        <taxon>metagenomes</taxon>
        <taxon>organismal metagenomes</taxon>
    </lineage>
</organism>
<dbReference type="GO" id="GO:0006402">
    <property type="term" value="P:mRNA catabolic process"/>
    <property type="evidence" value="ECO:0007669"/>
    <property type="project" value="TreeGrafter"/>
</dbReference>
<sequence>MYNTVFENNYTNIIEPIYGKKRNSYEDACFTTNIVDNHTYSISMEDRLDMTEYQVYSIDPEGCEDADDAFSIYTKNEELFLAIHIADPTEYIALHTDLWNNIVERTTTKYPSNRKPIHMIPDEILKLSSLKGNNEIKKSISVITQIDTYNYSPIGDIKLHFTKIFVKSNNAYSYKDASNEIDVYAFKIGLKISQALQEIRAKNTKGVKLNELTTAYTKFDNGQIYLYQDSYNEKRMKQMIAEFAIFANSFVGEYLKNTLNAGIFRTCEAKEWLNASDENITGEKMIQQIITNGISADYLSKVKSHDLVGMPEYCHFTSPIRRLADCICHYLLKYIFLQNKNSYIDHIIPFTSYDLETLSTKCVSATKKDKKNQYLDIKFRLLQVMQSMIEISGPILLEYYVTGYSGLFLNIIICKINGFHVHMSYTLRLRNYNKEINPEIHKQIICNYVNCFIKYDQNCIPELDNSIL</sequence>
<dbReference type="EMBL" id="MN738822">
    <property type="protein sequence ID" value="QHT37950.1"/>
    <property type="molecule type" value="Genomic_DNA"/>
</dbReference>
<dbReference type="InterPro" id="IPR050180">
    <property type="entry name" value="RNR_Ribonuclease"/>
</dbReference>
<feature type="domain" description="RNB" evidence="1">
    <location>
        <begin position="47"/>
        <end position="338"/>
    </location>
</feature>
<dbReference type="GO" id="GO:0000932">
    <property type="term" value="C:P-body"/>
    <property type="evidence" value="ECO:0007669"/>
    <property type="project" value="TreeGrafter"/>
</dbReference>
<name>A0A6C0FDH8_9ZZZZ</name>
<proteinExistence type="predicted"/>
<dbReference type="GO" id="GO:0003723">
    <property type="term" value="F:RNA binding"/>
    <property type="evidence" value="ECO:0007669"/>
    <property type="project" value="InterPro"/>
</dbReference>
<dbReference type="SMART" id="SM00955">
    <property type="entry name" value="RNB"/>
    <property type="match status" value="1"/>
</dbReference>
<protein>
    <recommendedName>
        <fullName evidence="1">RNB domain-containing protein</fullName>
    </recommendedName>
</protein>
<dbReference type="Pfam" id="PF00773">
    <property type="entry name" value="RNB"/>
    <property type="match status" value="1"/>
</dbReference>
<dbReference type="PANTHER" id="PTHR23355:SF9">
    <property type="entry name" value="DIS3-LIKE EXONUCLEASE 2"/>
    <property type="match status" value="1"/>
</dbReference>
<dbReference type="InterPro" id="IPR012340">
    <property type="entry name" value="NA-bd_OB-fold"/>
</dbReference>
<dbReference type="AlphaFoldDB" id="A0A6C0FDH8"/>
<dbReference type="InterPro" id="IPR001900">
    <property type="entry name" value="RNase_II/R"/>
</dbReference>